<keyword evidence="2" id="KW-1185">Reference proteome</keyword>
<evidence type="ECO:0000313" key="1">
    <source>
        <dbReference type="EMBL" id="EYE91392.1"/>
    </source>
</evidence>
<reference evidence="2" key="1">
    <citation type="journal article" date="2014" name="Nat. Commun.">
        <title>Genomic adaptations of the halophilic Dead Sea filamentous fungus Eurotium rubrum.</title>
        <authorList>
            <person name="Kis-Papo T."/>
            <person name="Weig A.R."/>
            <person name="Riley R."/>
            <person name="Persoh D."/>
            <person name="Salamov A."/>
            <person name="Sun H."/>
            <person name="Lipzen A."/>
            <person name="Wasser S.P."/>
            <person name="Rambold G."/>
            <person name="Grigoriev I.V."/>
            <person name="Nevo E."/>
        </authorList>
    </citation>
    <scope>NUCLEOTIDE SEQUENCE [LARGE SCALE GENOMIC DNA]</scope>
    <source>
        <strain evidence="2">CBS 135680</strain>
    </source>
</reference>
<organism evidence="1 2">
    <name type="scientific">Aspergillus ruber (strain CBS 135680)</name>
    <dbReference type="NCBI Taxonomy" id="1388766"/>
    <lineage>
        <taxon>Eukaryota</taxon>
        <taxon>Fungi</taxon>
        <taxon>Dikarya</taxon>
        <taxon>Ascomycota</taxon>
        <taxon>Pezizomycotina</taxon>
        <taxon>Eurotiomycetes</taxon>
        <taxon>Eurotiomycetidae</taxon>
        <taxon>Eurotiales</taxon>
        <taxon>Aspergillaceae</taxon>
        <taxon>Aspergillus</taxon>
        <taxon>Aspergillus subgen. Aspergillus</taxon>
    </lineage>
</organism>
<proteinExistence type="predicted"/>
<dbReference type="EMBL" id="KK088445">
    <property type="protein sequence ID" value="EYE91392.1"/>
    <property type="molecule type" value="Genomic_DNA"/>
</dbReference>
<dbReference type="STRING" id="1388766.A0A017S348"/>
<accession>A0A017S348</accession>
<dbReference type="PANTHER" id="PTHR35394">
    <property type="entry name" value="DUF3176 DOMAIN-CONTAINING PROTEIN"/>
    <property type="match status" value="1"/>
</dbReference>
<protein>
    <submittedName>
        <fullName evidence="1">Uncharacterized protein</fullName>
    </submittedName>
</protein>
<name>A0A017S348_ASPRC</name>
<dbReference type="OrthoDB" id="5242705at2759"/>
<dbReference type="Proteomes" id="UP000019804">
    <property type="component" value="Unassembled WGS sequence"/>
</dbReference>
<dbReference type="PANTHER" id="PTHR35394:SF5">
    <property type="entry name" value="DUF3176 DOMAIN-CONTAINING PROTEIN"/>
    <property type="match status" value="1"/>
</dbReference>
<gene>
    <name evidence="1" type="ORF">EURHEDRAFT_406054</name>
</gene>
<sequence length="224" mass="24225">MRALCSNVTSSLEETCENYNDTSGIPVSNCTLTLQNEASAWHATGTQISNSIALMVNTTEQPIVYTNATLPVIQRVEAAEANAVNGTEVSKAILNNPTYAATECTLQPIVRSVRASVSRSRYKEDNLAEWTGADAFSQNETAIVGYTFVPNWNESLGVHSGQKFTLSLFSTFTIADFISQLFSGFAAANSMALRFYRNSESESYATTDVIDLLLYGVCAAGEGH</sequence>
<dbReference type="RefSeq" id="XP_040635082.1">
    <property type="nucleotide sequence ID" value="XM_040780436.1"/>
</dbReference>
<dbReference type="AlphaFoldDB" id="A0A017S348"/>
<dbReference type="HOGENOM" id="CLU_1234764_0_0_1"/>
<evidence type="ECO:0000313" key="2">
    <source>
        <dbReference type="Proteomes" id="UP000019804"/>
    </source>
</evidence>
<dbReference type="GeneID" id="63695560"/>